<evidence type="ECO:0000259" key="3">
    <source>
        <dbReference type="Pfam" id="PF02784"/>
    </source>
</evidence>
<reference evidence="4 5" key="1">
    <citation type="submission" date="2017-06" db="EMBL/GenBank/DDBJ databases">
        <title>Complete genome of Francisella halioticida.</title>
        <authorList>
            <person name="Sjodin A."/>
        </authorList>
    </citation>
    <scope>NUCLEOTIDE SEQUENCE [LARGE SCALE GENOMIC DNA]</scope>
    <source>
        <strain evidence="4 5">DSM 23729</strain>
    </source>
</reference>
<feature type="domain" description="Orn/DAP/Arg decarboxylase 2 N-terminal" evidence="3">
    <location>
        <begin position="37"/>
        <end position="102"/>
    </location>
</feature>
<evidence type="ECO:0000313" key="4">
    <source>
        <dbReference type="EMBL" id="ASG67459.1"/>
    </source>
</evidence>
<dbReference type="Gene3D" id="3.20.20.10">
    <property type="entry name" value="Alanine racemase"/>
    <property type="match status" value="1"/>
</dbReference>
<gene>
    <name evidence="4" type="ORF">CDV26_02745</name>
</gene>
<evidence type="ECO:0000313" key="5">
    <source>
        <dbReference type="Proteomes" id="UP000249910"/>
    </source>
</evidence>
<sequence>MKDYIIFDNERLVDYIRSNSLITPCYIYDTTLLDNTFTRAKEELAKKFKNAEIHYAIKANHNPEIISFVKKHNMGIDCVSGGEIKRALEQGINPNRIVFAGTV</sequence>
<name>A0ABM6LY57_9GAMM</name>
<dbReference type="PANTHER" id="PTHR43727">
    <property type="entry name" value="DIAMINOPIMELATE DECARBOXYLASE"/>
    <property type="match status" value="1"/>
</dbReference>
<proteinExistence type="predicted"/>
<dbReference type="PANTHER" id="PTHR43727:SF2">
    <property type="entry name" value="GROUP IV DECARBOXYLASE"/>
    <property type="match status" value="1"/>
</dbReference>
<keyword evidence="2" id="KW-0663">Pyridoxal phosphate</keyword>
<comment type="cofactor">
    <cofactor evidence="1">
        <name>pyridoxal 5'-phosphate</name>
        <dbReference type="ChEBI" id="CHEBI:597326"/>
    </cofactor>
</comment>
<evidence type="ECO:0000256" key="1">
    <source>
        <dbReference type="ARBA" id="ARBA00001933"/>
    </source>
</evidence>
<dbReference type="EMBL" id="CP022132">
    <property type="protein sequence ID" value="ASG67459.1"/>
    <property type="molecule type" value="Genomic_DNA"/>
</dbReference>
<protein>
    <recommendedName>
        <fullName evidence="3">Orn/DAP/Arg decarboxylase 2 N-terminal domain-containing protein</fullName>
    </recommendedName>
</protein>
<evidence type="ECO:0000256" key="2">
    <source>
        <dbReference type="ARBA" id="ARBA00022898"/>
    </source>
</evidence>
<dbReference type="PRINTS" id="PR01179">
    <property type="entry name" value="ODADCRBXLASE"/>
</dbReference>
<keyword evidence="5" id="KW-1185">Reference proteome</keyword>
<dbReference type="InterPro" id="IPR000183">
    <property type="entry name" value="Orn/DAP/Arg_de-COase"/>
</dbReference>
<dbReference type="InterPro" id="IPR022644">
    <property type="entry name" value="De-COase2_N"/>
</dbReference>
<accession>A0ABM6LY57</accession>
<dbReference type="Pfam" id="PF02784">
    <property type="entry name" value="Orn_Arg_deC_N"/>
    <property type="match status" value="1"/>
</dbReference>
<organism evidence="4 5">
    <name type="scientific">Francisella halioticida</name>
    <dbReference type="NCBI Taxonomy" id="549298"/>
    <lineage>
        <taxon>Bacteria</taxon>
        <taxon>Pseudomonadati</taxon>
        <taxon>Pseudomonadota</taxon>
        <taxon>Gammaproteobacteria</taxon>
        <taxon>Thiotrichales</taxon>
        <taxon>Francisellaceae</taxon>
        <taxon>Francisella</taxon>
    </lineage>
</organism>
<dbReference type="Proteomes" id="UP000249910">
    <property type="component" value="Chromosome"/>
</dbReference>
<dbReference type="InterPro" id="IPR029066">
    <property type="entry name" value="PLP-binding_barrel"/>
</dbReference>
<dbReference type="SUPFAM" id="SSF51419">
    <property type="entry name" value="PLP-binding barrel"/>
    <property type="match status" value="1"/>
</dbReference>